<dbReference type="Proteomes" id="UP001304071">
    <property type="component" value="Chromosome 1"/>
</dbReference>
<dbReference type="InterPro" id="IPR025110">
    <property type="entry name" value="AMP-bd_C"/>
</dbReference>
<dbReference type="InterPro" id="IPR000873">
    <property type="entry name" value="AMP-dep_synth/lig_dom"/>
</dbReference>
<dbReference type="NCBIfam" id="NF003417">
    <property type="entry name" value="PRK04813.1"/>
    <property type="match status" value="4"/>
</dbReference>
<feature type="domain" description="Carrier" evidence="4">
    <location>
        <begin position="2014"/>
        <end position="2088"/>
    </location>
</feature>
<proteinExistence type="predicted"/>
<dbReference type="CDD" id="cd19531">
    <property type="entry name" value="LCL_NRPS-like"/>
    <property type="match status" value="1"/>
</dbReference>
<dbReference type="NCBIfam" id="TIGR01733">
    <property type="entry name" value="AA-adenyl-dom"/>
    <property type="match status" value="4"/>
</dbReference>
<dbReference type="PROSITE" id="PS50075">
    <property type="entry name" value="CARRIER"/>
    <property type="match status" value="4"/>
</dbReference>
<dbReference type="Gene3D" id="1.10.1200.10">
    <property type="entry name" value="ACP-like"/>
    <property type="match status" value="4"/>
</dbReference>
<evidence type="ECO:0000313" key="6">
    <source>
        <dbReference type="Proteomes" id="UP001304071"/>
    </source>
</evidence>
<dbReference type="EMBL" id="CP138203">
    <property type="protein sequence ID" value="WPC72621.1"/>
    <property type="molecule type" value="Genomic_DNA"/>
</dbReference>
<comment type="cofactor">
    <cofactor evidence="1">
        <name>pantetheine 4'-phosphate</name>
        <dbReference type="ChEBI" id="CHEBI:47942"/>
    </cofactor>
</comment>
<sequence>MNTFPMSAAQQGIWFAQQMNPMAANSVFKIAEYLVINDEVAFAPLSQAIRQAVADTQAYNMCFQSTDNGPVQTALLDQSWSVRFVDCSAESDPHSVALDLMQQDMDSEMSLATGPLFSYVLFKISPTCYYLYHCVHHIISDGYGSHLFMQRVAELYNAFYHDHPLPACSFTAFTDVMSDENAYLSSPTWEKDRQYWLKRWQQPPVATSLSRDNAVCAEVYRQQDYLPEQLSQQLRGLASQLNVTLPQLLVTLFAFYLHRMTGQETLALGFPVTGRRTKAARQVPFMAANVMPLQLHLGLNASLSSALDEVKRNIYGALKHQGYRSERLKSDLGLLSDHQPLFSTLINIVPFEYDMVFGHATATVHNLSSGPTDDLSITVFDRGENEGLELCLDANSARYSFDEIDTHFARMVLLLQNVVNQPDGVASTWEMVLPHERTTMLQEFNATQAYFPTQFGLHHLFEQQAALTPNAIALEFGATQMTYNALNQQANQLAHWLADHGIGAQSRVALSLPRNHELLVAVMAVLKTGAAYVPMDPNYPLDRRSYMVEDCQPSIIFTTKESDLNHLEFSFPCQVVEFDRVLRACSAYSDEDLVATEFSSHQLAYLIYTSGSTGKPKGVMLEHRNAVNLVEWAINEYQPATLHRTLFSTSLNFDLSIFEIFTTLSCGGTLVIVENALSLLEGHYDLTLINTVPSALAALLEHHAIPSGVQVINVAGEPLKRHLAERLFAETAVPRLCNLYAPSETTTYSTFVMMERTEPFAPHIGKPLSNTQVYLLDEQQRLTPIGVVGEIVIGGEGVARGYLNREDLTQERFIADPFSDKAGARMYRTGDLGRWLPDGNIEFLGRNDFQVKVRGFRIELGEIEAALQQCPGIDSAVVVAKTDEQQTRLVAYYTLTEGEVAHEAIMAHLAQPLPDYMLPSALVQLDHIPLTPNGKVDRSALPEPTEVSDVRNDYVAPHTEFEQRLATLWQALLGCGQVSRYDHFFQLGGHSLLAAQLLSRIRDQFAQELQLVDIFNHPTLERMASFIANRAEQDILPEIEVTDHRIQFPLSAAQQRLWLLEQLDANAAKAYVMRHHLALNGPLHLDALTDAITAVVKRHTPLRTQFVVVNGTPMQQIQPAPQPFPIERAETLTEWQPEFDLTKGYLFAVCLAQHSEQEWQLGLALHHIIADGWSVRVLLNDIVEQYNRILTDQPDLMEPLSVQYGDYAVWQQRHFKGAWIEKQKAYWIESLNGIPDCLTLPMDRVRPEQQRYEGHTFSIALNPELTQALKAFSAQHHSTLYMTLMASWALLMGRLAKQNDVVIGTPVAGRSRTELESMIGMFVNTQAMRVQLNPNSDIVSLIEQVKETTLAAQANQDIPFEQIVEAIAPNRSMAHNPIFQVIFALHNTPDQLINMEQMELNLLPGDSDTAQFDLSIGLSEVDGRLEGYVNYATSLFDEATVRRYVAHWKTLLRQMLAQPNASIMALPLLNEFDTHQIIEGFNCDKSDFFAHHTLAQRFEAQVKQFAERIAVSFGESHLTYAELNASANQLAHWLRAQGVRPDSRVAIALERDEQLLVAILATLKAGGAYVPLDPNYPKERLEYSLQDSAPQVVITRSNLIEKLGQLPEQTTLALLDKPQWLDESRANIDADEIGLTAHHMAYIIYTSGSTGKPKGVMVEHHNVLRLMAATQGDYQFNEQDVWTLFHSYAFDFSVWEIWGALLFGGRLVVVPHLVSRAPDEFYHLLCHEKVTVLNQTPSAFRQLIAAQQTLAQAKVQHTLRYVIFGGEALELSALAPWYARAENEATQLVNMYGITETTVHTTYYPLSAQDVSRTGASPIGQGLKDLRLYILDEHKKPVPIGVTGELYVSGAGVARGYLNRDDLTAERFLADPFVNDGHTRMYKSGDLGRWLADGSIEYLGRNDDQVKIRGFRIELGEIEACVRSFAGITDAAVVAQKSATGDHRLVAYFVSSETANPIAVDALRDHVADLVPSYMVPSAWMPMAVLPLTSNGKLDRRALPEPSEDGLLRQQFVAPQGKAEETIAALWSELLGVAEVGRNDNFFELGGHSLLAVQLIDQLRQQGYELAVKSLFNQPTLAALATTLSHSEASTLGGSQEQTSMTCGIPQQCQHITPEMLPLVALSHTQIEQICAKVPGGAANVQDIYPLAPLQEGILFHHLLEQQGDAYLTRLMTAFSSQQEMDRFIDGLQQVIARHDILRTAMAWQGLEKPVQVVWREATMKVETLTLSAEDSAQGDVVTQLQAHFDPASTRIDVTQAPLIEAYRVEDKGNQRWILCLLIHHLINDHTTLELLVEEVFAHIDGKQESLAQPVPFGQFIAQLAQERDEQQDRDYFAAQLADIDEPCAPFGVLKLDNPTTDVEMLTVAIDDSVAATLREQAKRLNVSTASLFHLAWGKVVQVTTGQQDAVFGTVLFGRMGAGNASSRTMGMFLNTLPLRINCAENSLEQAVKSTHKALAELLNYEHASLIQAQQQSGVAAQMPLFTSLLNYRYQGGSQAQAEILKRVDLVYSAEQTNYPISLDVNDFIGGGFSVDVHVAKVIGCERVAQMMINALTGLANGLRREALSGISATALATPNAAWQILSQEERELLLEGFNQTEKAYPTESCIQQRIEETAAKLPHKVAVQSEQGFTLPTELTFAELNVHANQLAHWLVKQGVRPDSRVAVSLDRSSELVVALVAILKAGGAYVPMDPGYPEDRLEYMVQDSQPVVLITTNELRSRLGAIPASVQVVNFAGNLPWENESQQNLDPNALGLTSRHLAYIIYTSGSTGKPKGVMNEHRGVVNRLSWMVDDYGFNCDDVILQKTPFSFDVSVWEFFAPLWVGATLVMAKPEGHKDPSYLRELIERRHVSILHFVPPMLQMFLEGTEFSRCSSLRLMFCSGEALPAETIRRTYQTLPHVELHNLYGPTEAAVDVTQWHCPRDLVGDRVSIGSSVANTRMYVLDSQGQPAPLGVAGEIFIGGVQVARGYLNRDDLTAERFVRDPFVADANATMYKTGDVGRWLADGTIEYQGRNDDQVKIRGFRVELGEISSALKGCTDVLEAVVIARGTSANKQLVGYFTAEQMLSIEAIKAQMGERLPEYMVPAALMQIETIPLTPNGKMDRKALPEPAEEAFVRHAYVAPQGPREVQLATLWQHLLGLAQVGRHDNFFELGGHSLLAIQLIEKLRQQGTQLAVKALFASPTLCELASLLTETQDSAWQVPDYQIAPSCERITPEMLPLVELTQAQLDNIAAGVDGGMTNIQDIYPLAPLQEGILFHHRMAKERDPYISPVILSFCSAQSVRQFTDALQQVIDRHDILRTSMAWDGLEEPVQVVWRHAPLAVVTLQIHSQDVLAELIDRANGEYAQMDVTRAPLMAAYQTEDVAQQRWLLCLVNHHLNSDHTTMELLVEEVFAHIDGKQASLPKPLPFRNFVATSRLNANSEGHKRFFTEQFAEIDEPCAPFGVIERSDDYEVNVQHIELERHLSEQLRAVAKRQGVSAASVFHLAWGLVLRAVSGSSTASVSDDAGAGRDNVVFGTVLFGRMSAGEGADRVLGMFLNTLPLKLNLAQVSLQQALQRTHQALANLLDYEHASLALAQQCSGLAGSTPLFSSLLNYRYDGGSAQLSSATTGKMDILYSAEHTNYPATISVNDHQGIDFSLDLQMDERISSERLGAMMLATLQQMVSQLISGVERPVEQLCVLPNDEYAQLVNGLNQTQQVVDQVSCVHQLIERQAARHPNAIALSSAERSMTYAELNAQANQLAHWMQQQGITIESRVALCFDRTPTLIVAMLAVLKAGAGYVPLDPAYPAERLQFMLRDSQPELLLTDGTVDMVPVWGETVPCVREVNVLQGRHLWADCIADNLPTSTYRSEQLAYIIYTSGSTGQPKGVMVEHRNLVNLIEWHNHAFNIGAGDCVSSVAGLGFDAAVWEIWPPLCAGAYLTLPSLAVSRDPEQLLTWWVEQPIKVGFLSTPVAELSFARGVHPNTLKTLLVGGDKLTRRPHANAPYQLVNNYGPTETTVVATSGVISGNELHIGRGITNTQIYLLDAHGQLVPRGVTGELYIGGLGVARGYLNRPDLTQERFMADPFSAHSGARMYRTGDLARWLPDGTLEYQGRNDDQIKIRGFRIELGEIEVALKRCAGVVESVVVAQSTKAGDKRLVAYVVGAVEPSDLRMELAAQLPQYMVPVAYVVLSRLPLTANGKIDRKALPQPEPEAFVTQDYQAPQGEVEEQLAELWQELLGVARVGRSDNFFELGGHSLLAVKLITRIRDAFQIELAISDLFAMPELSTLAQHLLQQSMADIDMEELKAMALAAGYDESELDLVLAQLADNE</sequence>
<dbReference type="InterPro" id="IPR020845">
    <property type="entry name" value="AMP-binding_CS"/>
</dbReference>
<dbReference type="InterPro" id="IPR023213">
    <property type="entry name" value="CAT-like_dom_sf"/>
</dbReference>
<dbReference type="Gene3D" id="3.40.50.12780">
    <property type="entry name" value="N-terminal domain of ligase-like"/>
    <property type="match status" value="1"/>
</dbReference>
<protein>
    <submittedName>
        <fullName evidence="5">Amino acid adenylation domain-containing protein</fullName>
    </submittedName>
</protein>
<dbReference type="PROSITE" id="PS00012">
    <property type="entry name" value="PHOSPHOPANTETHEINE"/>
    <property type="match status" value="4"/>
</dbReference>
<dbReference type="Pfam" id="PF00668">
    <property type="entry name" value="Condensation"/>
    <property type="match status" value="4"/>
</dbReference>
<dbReference type="Gene3D" id="3.30.300.30">
    <property type="match status" value="4"/>
</dbReference>
<keyword evidence="6" id="KW-1185">Reference proteome</keyword>
<dbReference type="PANTHER" id="PTHR45527:SF14">
    <property type="entry name" value="PLIPASTATIN SYNTHASE SUBUNIT B"/>
    <property type="match status" value="1"/>
</dbReference>
<dbReference type="Gene3D" id="3.30.559.10">
    <property type="entry name" value="Chloramphenicol acetyltransferase-like domain"/>
    <property type="match status" value="4"/>
</dbReference>
<evidence type="ECO:0000256" key="3">
    <source>
        <dbReference type="ARBA" id="ARBA00022553"/>
    </source>
</evidence>
<dbReference type="CDD" id="cd17643">
    <property type="entry name" value="A_NRPS_Cytc1-like"/>
    <property type="match status" value="1"/>
</dbReference>
<dbReference type="Pfam" id="PF13193">
    <property type="entry name" value="AMP-binding_C"/>
    <property type="match status" value="3"/>
</dbReference>
<name>A0ABZ0Q9E0_9VIBR</name>
<dbReference type="RefSeq" id="WP_261892159.1">
    <property type="nucleotide sequence ID" value="NZ_AP024895.1"/>
</dbReference>
<dbReference type="PANTHER" id="PTHR45527">
    <property type="entry name" value="NONRIBOSOMAL PEPTIDE SYNTHETASE"/>
    <property type="match status" value="1"/>
</dbReference>
<dbReference type="SMART" id="SM00823">
    <property type="entry name" value="PKS_PP"/>
    <property type="match status" value="4"/>
</dbReference>
<dbReference type="Gene3D" id="2.30.38.10">
    <property type="entry name" value="Luciferase, Domain 3"/>
    <property type="match status" value="3"/>
</dbReference>
<dbReference type="SUPFAM" id="SSF47336">
    <property type="entry name" value="ACP-like"/>
    <property type="match status" value="4"/>
</dbReference>
<evidence type="ECO:0000256" key="1">
    <source>
        <dbReference type="ARBA" id="ARBA00001957"/>
    </source>
</evidence>
<dbReference type="InterPro" id="IPR006162">
    <property type="entry name" value="Ppantetheine_attach_site"/>
</dbReference>
<gene>
    <name evidence="5" type="ORF">R8Z52_10830</name>
</gene>
<dbReference type="InterPro" id="IPR010071">
    <property type="entry name" value="AA_adenyl_dom"/>
</dbReference>
<evidence type="ECO:0000313" key="5">
    <source>
        <dbReference type="EMBL" id="WPC72621.1"/>
    </source>
</evidence>
<keyword evidence="2" id="KW-0596">Phosphopantetheine</keyword>
<dbReference type="InterPro" id="IPR042099">
    <property type="entry name" value="ANL_N_sf"/>
</dbReference>
<reference evidence="5 6" key="1">
    <citation type="submission" date="2023-11" db="EMBL/GenBank/DDBJ databases">
        <title>Plant-associative lifestyle of Vibrio porteresiae and its evolutionary dynamics.</title>
        <authorList>
            <person name="Rameshkumar N."/>
            <person name="Kirti K."/>
        </authorList>
    </citation>
    <scope>NUCLEOTIDE SEQUENCE [LARGE SCALE GENOMIC DNA]</scope>
    <source>
        <strain evidence="5 6">MSSRF30</strain>
    </source>
</reference>
<feature type="domain" description="Carrier" evidence="4">
    <location>
        <begin position="3121"/>
        <end position="3195"/>
    </location>
</feature>
<dbReference type="CDD" id="cd17651">
    <property type="entry name" value="A_NRPS_VisG_like"/>
    <property type="match status" value="1"/>
</dbReference>
<evidence type="ECO:0000259" key="4">
    <source>
        <dbReference type="PROSITE" id="PS50075"/>
    </source>
</evidence>
<evidence type="ECO:0000256" key="2">
    <source>
        <dbReference type="ARBA" id="ARBA00022450"/>
    </source>
</evidence>
<dbReference type="InterPro" id="IPR045851">
    <property type="entry name" value="AMP-bd_C_sf"/>
</dbReference>
<dbReference type="InterPro" id="IPR036736">
    <property type="entry name" value="ACP-like_sf"/>
</dbReference>
<dbReference type="Pfam" id="PF00550">
    <property type="entry name" value="PP-binding"/>
    <property type="match status" value="4"/>
</dbReference>
<feature type="domain" description="Carrier" evidence="4">
    <location>
        <begin position="956"/>
        <end position="1031"/>
    </location>
</feature>
<dbReference type="PROSITE" id="PS00455">
    <property type="entry name" value="AMP_BINDING"/>
    <property type="match status" value="4"/>
</dbReference>
<accession>A0ABZ0Q9E0</accession>
<dbReference type="CDD" id="cd19544">
    <property type="entry name" value="E-C_NRPS"/>
    <property type="match status" value="2"/>
</dbReference>
<dbReference type="InterPro" id="IPR009081">
    <property type="entry name" value="PP-bd_ACP"/>
</dbReference>
<dbReference type="Gene3D" id="3.40.50.980">
    <property type="match status" value="6"/>
</dbReference>
<dbReference type="Gene3D" id="3.30.559.30">
    <property type="entry name" value="Nonribosomal peptide synthetase, condensation domain"/>
    <property type="match status" value="4"/>
</dbReference>
<keyword evidence="3" id="KW-0597">Phosphoprotein</keyword>
<dbReference type="InterPro" id="IPR020806">
    <property type="entry name" value="PKS_PP-bd"/>
</dbReference>
<dbReference type="Pfam" id="PF00501">
    <property type="entry name" value="AMP-binding"/>
    <property type="match status" value="4"/>
</dbReference>
<dbReference type="SUPFAM" id="SSF56801">
    <property type="entry name" value="Acetyl-CoA synthetase-like"/>
    <property type="match status" value="4"/>
</dbReference>
<dbReference type="SUPFAM" id="SSF52777">
    <property type="entry name" value="CoA-dependent acyltransferases"/>
    <property type="match status" value="8"/>
</dbReference>
<dbReference type="InterPro" id="IPR001242">
    <property type="entry name" value="Condensation_dom"/>
</dbReference>
<dbReference type="CDD" id="cd17646">
    <property type="entry name" value="A_NRPS_AB3403-like"/>
    <property type="match status" value="1"/>
</dbReference>
<organism evidence="5 6">
    <name type="scientific">Vibrio porteresiae DSM 19223</name>
    <dbReference type="NCBI Taxonomy" id="1123496"/>
    <lineage>
        <taxon>Bacteria</taxon>
        <taxon>Pseudomonadati</taxon>
        <taxon>Pseudomonadota</taxon>
        <taxon>Gammaproteobacteria</taxon>
        <taxon>Vibrionales</taxon>
        <taxon>Vibrionaceae</taxon>
        <taxon>Vibrio</taxon>
    </lineage>
</organism>
<feature type="domain" description="Carrier" evidence="4">
    <location>
        <begin position="4205"/>
        <end position="4280"/>
    </location>
</feature>